<dbReference type="GO" id="GO:0032006">
    <property type="term" value="P:regulation of TOR signaling"/>
    <property type="evidence" value="ECO:0007669"/>
    <property type="project" value="UniProtKB-ARBA"/>
</dbReference>
<comment type="similarity">
    <text evidence="2">Belongs to the DDIT4 family.</text>
</comment>
<dbReference type="Pfam" id="PF07809">
    <property type="entry name" value="RTP801_C"/>
    <property type="match status" value="1"/>
</dbReference>
<evidence type="ECO:0000256" key="6">
    <source>
        <dbReference type="ARBA" id="ARBA00059352"/>
    </source>
</evidence>
<evidence type="ECO:0000256" key="2">
    <source>
        <dbReference type="ARBA" id="ARBA00010670"/>
    </source>
</evidence>
<dbReference type="GO" id="GO:0009968">
    <property type="term" value="P:negative regulation of signal transduction"/>
    <property type="evidence" value="ECO:0007669"/>
    <property type="project" value="InterPro"/>
</dbReference>
<dbReference type="InterPro" id="IPR038281">
    <property type="entry name" value="RTP801-like_C_sf"/>
</dbReference>
<comment type="caution">
    <text evidence="7">The sequence shown here is derived from an EMBL/GenBank/DDBJ whole genome shotgun (WGS) entry which is preliminary data.</text>
</comment>
<comment type="function">
    <text evidence="6">Inhibits cell growth by regulating the Tor pathway upstream of the Tsc1-Tsc2 complex and downstream of Akt1. Acts as a cell death activator during head development.</text>
</comment>
<dbReference type="GO" id="GO:0005737">
    <property type="term" value="C:cytoplasm"/>
    <property type="evidence" value="ECO:0007669"/>
    <property type="project" value="UniProtKB-SubCell"/>
</dbReference>
<dbReference type="InterPro" id="IPR012918">
    <property type="entry name" value="RTP801-like"/>
</dbReference>
<dbReference type="GO" id="GO:0006979">
    <property type="term" value="P:response to oxidative stress"/>
    <property type="evidence" value="ECO:0007669"/>
    <property type="project" value="UniProtKB-ARBA"/>
</dbReference>
<reference evidence="7" key="1">
    <citation type="journal article" date="2023" name="G3 (Bethesda)">
        <title>Whole genome assemblies of Zophobas morio and Tenebrio molitor.</title>
        <authorList>
            <person name="Kaur S."/>
            <person name="Stinson S.A."/>
            <person name="diCenzo G.C."/>
        </authorList>
    </citation>
    <scope>NUCLEOTIDE SEQUENCE</scope>
    <source>
        <strain evidence="7">QUZm001</strain>
    </source>
</reference>
<dbReference type="EMBL" id="JALNTZ010000007">
    <property type="protein sequence ID" value="KAJ3645011.1"/>
    <property type="molecule type" value="Genomic_DNA"/>
</dbReference>
<dbReference type="GO" id="GO:0006915">
    <property type="term" value="P:apoptotic process"/>
    <property type="evidence" value="ECO:0007669"/>
    <property type="project" value="UniProtKB-KW"/>
</dbReference>
<evidence type="ECO:0000256" key="4">
    <source>
        <dbReference type="ARBA" id="ARBA00022490"/>
    </source>
</evidence>
<evidence type="ECO:0000256" key="3">
    <source>
        <dbReference type="ARBA" id="ARBA00022473"/>
    </source>
</evidence>
<organism evidence="7 8">
    <name type="scientific">Zophobas morio</name>
    <dbReference type="NCBI Taxonomy" id="2755281"/>
    <lineage>
        <taxon>Eukaryota</taxon>
        <taxon>Metazoa</taxon>
        <taxon>Ecdysozoa</taxon>
        <taxon>Arthropoda</taxon>
        <taxon>Hexapoda</taxon>
        <taxon>Insecta</taxon>
        <taxon>Pterygota</taxon>
        <taxon>Neoptera</taxon>
        <taxon>Endopterygota</taxon>
        <taxon>Coleoptera</taxon>
        <taxon>Polyphaga</taxon>
        <taxon>Cucujiformia</taxon>
        <taxon>Tenebrionidae</taxon>
        <taxon>Zophobas</taxon>
    </lineage>
</organism>
<comment type="subcellular location">
    <subcellularLocation>
        <location evidence="1">Cytoplasm</location>
    </subcellularLocation>
</comment>
<evidence type="ECO:0000313" key="8">
    <source>
        <dbReference type="Proteomes" id="UP001168821"/>
    </source>
</evidence>
<keyword evidence="4" id="KW-0963">Cytoplasm</keyword>
<dbReference type="GO" id="GO:0045926">
    <property type="term" value="P:negative regulation of growth"/>
    <property type="evidence" value="ECO:0007669"/>
    <property type="project" value="UniProtKB-ARBA"/>
</dbReference>
<dbReference type="Proteomes" id="UP001168821">
    <property type="component" value="Unassembled WGS sequence"/>
</dbReference>
<evidence type="ECO:0000256" key="5">
    <source>
        <dbReference type="ARBA" id="ARBA00022703"/>
    </source>
</evidence>
<evidence type="ECO:0008006" key="9">
    <source>
        <dbReference type="Google" id="ProtNLM"/>
    </source>
</evidence>
<evidence type="ECO:0000313" key="7">
    <source>
        <dbReference type="EMBL" id="KAJ3645011.1"/>
    </source>
</evidence>
<dbReference type="AlphaFoldDB" id="A0AA38HY16"/>
<keyword evidence="3" id="KW-0217">Developmental protein</keyword>
<keyword evidence="8" id="KW-1185">Reference proteome</keyword>
<dbReference type="PANTHER" id="PTHR12478:SF16">
    <property type="entry name" value="PROTEIN CHARYBDE-RELATED"/>
    <property type="match status" value="1"/>
</dbReference>
<name>A0AA38HY16_9CUCU</name>
<dbReference type="GO" id="GO:0008258">
    <property type="term" value="P:head involution"/>
    <property type="evidence" value="ECO:0007669"/>
    <property type="project" value="UniProtKB-ARBA"/>
</dbReference>
<accession>A0AA38HY16</accession>
<evidence type="ECO:0000256" key="1">
    <source>
        <dbReference type="ARBA" id="ARBA00004496"/>
    </source>
</evidence>
<keyword evidence="5" id="KW-0053">Apoptosis</keyword>
<sequence length="208" mass="23124">MLRKRGEEERPSRNSKLQAVFSKLSGVLPKPPHELGGSPKTMSSEIIESVLVDTPVPAPSTCLHDFFPTSADDRGLCLTIPSLSHRLEMELRSAKRTHLSCGEVLLPCGLLHRISRDILSMAESEPCGIRGCLIYVNFEGLEECRKLSSVKCDPGTATTFELNLTFKQSSTRWNFIPQFLKNFARGGTIVVSPAYTLSKKKLYRSILE</sequence>
<dbReference type="PANTHER" id="PTHR12478">
    <property type="entry name" value="DNA-DAMAGE-INDUCIBLE TRANSCRIPT 4 PROTEIN DDIT4"/>
    <property type="match status" value="1"/>
</dbReference>
<gene>
    <name evidence="7" type="ORF">Zmor_022704</name>
</gene>
<dbReference type="Gene3D" id="3.90.470.40">
    <property type="entry name" value="RTP801-like"/>
    <property type="match status" value="1"/>
</dbReference>
<dbReference type="FunFam" id="3.90.470.40:FF:000003">
    <property type="entry name" value="Charybde, isoform E"/>
    <property type="match status" value="1"/>
</dbReference>
<proteinExistence type="inferred from homology"/>
<protein>
    <recommendedName>
        <fullName evidence="9">Protein charybde</fullName>
    </recommendedName>
</protein>